<sequence length="177" mass="19462">MSTTTVGATMTKSGRGKAKGMKVVSWSQKANLQFPIGCIARYLSLYASALVLVHRSLSTVLEYIYAEGLGQRRRDHSEGEDVEAVARWKKDSPLDASESVLGHKEDSPSRGKSRVQPSVTTHSPGWLSNKELGQRRSDHSEGEDVEAVARWKKDSPLDASVSESNATKDMIEDVEEE</sequence>
<comment type="caution">
    <text evidence="2">The sequence shown here is derived from an EMBL/GenBank/DDBJ whole genome shotgun (WGS) entry which is preliminary data.</text>
</comment>
<feature type="region of interest" description="Disordered" evidence="1">
    <location>
        <begin position="72"/>
        <end position="177"/>
    </location>
</feature>
<feature type="compositionally biased region" description="Basic and acidic residues" evidence="1">
    <location>
        <begin position="72"/>
        <end position="93"/>
    </location>
</feature>
<reference evidence="2 3" key="1">
    <citation type="submission" date="2020-08" db="EMBL/GenBank/DDBJ databases">
        <title>Plant Genome Project.</title>
        <authorList>
            <person name="Zhang R.-G."/>
        </authorList>
    </citation>
    <scope>NUCLEOTIDE SEQUENCE [LARGE SCALE GENOMIC DNA]</scope>
    <source>
        <tissue evidence="2">Rhizome</tissue>
    </source>
</reference>
<gene>
    <name evidence="2" type="ORF">ZIOFF_062680</name>
</gene>
<name>A0A8J5KJF9_ZINOF</name>
<protein>
    <submittedName>
        <fullName evidence="2">Uncharacterized protein</fullName>
    </submittedName>
</protein>
<accession>A0A8J5KJF9</accession>
<dbReference type="Proteomes" id="UP000734854">
    <property type="component" value="Unassembled WGS sequence"/>
</dbReference>
<feature type="compositionally biased region" description="Basic and acidic residues" evidence="1">
    <location>
        <begin position="132"/>
        <end position="156"/>
    </location>
</feature>
<evidence type="ECO:0000313" key="3">
    <source>
        <dbReference type="Proteomes" id="UP000734854"/>
    </source>
</evidence>
<proteinExistence type="predicted"/>
<dbReference type="AlphaFoldDB" id="A0A8J5KJF9"/>
<dbReference type="EMBL" id="JACMSC010000017">
    <property type="protein sequence ID" value="KAG6479218.1"/>
    <property type="molecule type" value="Genomic_DNA"/>
</dbReference>
<organism evidence="2 3">
    <name type="scientific">Zingiber officinale</name>
    <name type="common">Ginger</name>
    <name type="synonym">Amomum zingiber</name>
    <dbReference type="NCBI Taxonomy" id="94328"/>
    <lineage>
        <taxon>Eukaryota</taxon>
        <taxon>Viridiplantae</taxon>
        <taxon>Streptophyta</taxon>
        <taxon>Embryophyta</taxon>
        <taxon>Tracheophyta</taxon>
        <taxon>Spermatophyta</taxon>
        <taxon>Magnoliopsida</taxon>
        <taxon>Liliopsida</taxon>
        <taxon>Zingiberales</taxon>
        <taxon>Zingiberaceae</taxon>
        <taxon>Zingiber</taxon>
    </lineage>
</organism>
<evidence type="ECO:0000313" key="2">
    <source>
        <dbReference type="EMBL" id="KAG6479218.1"/>
    </source>
</evidence>
<keyword evidence="3" id="KW-1185">Reference proteome</keyword>
<evidence type="ECO:0000256" key="1">
    <source>
        <dbReference type="SAM" id="MobiDB-lite"/>
    </source>
</evidence>